<dbReference type="EMBL" id="MU825398">
    <property type="protein sequence ID" value="KAJ7393177.1"/>
    <property type="molecule type" value="Genomic_DNA"/>
</dbReference>
<keyword evidence="3" id="KW-1185">Reference proteome</keyword>
<comment type="caution">
    <text evidence="2">The sequence shown here is derived from an EMBL/GenBank/DDBJ whole genome shotgun (WGS) entry which is preliminary data.</text>
</comment>
<sequence>MFALIRAERSTHETHEFLRITRSNGVDSGLVPAAESTPTSQRALDSASSNLLNTAGDQVASQVVEPCQAEAALQFVHSRHSMSNANVGTNSVESTANPQLEQHVERPREEREREEQREREEANRLMQLLFSPTEVPLPFDDFIMGSLDSNHNSAAEFWQDVDQARARMQEREREREARSIAEANRWCTCASGEVEEELTPICRRCSKHRYLYMGPASLSRHDECCLCRQDAFSGCLILPCSHKVHRDCVIAMIQNGM</sequence>
<gene>
    <name evidence="2" type="ORF">OS493_006143</name>
</gene>
<name>A0A9X0DAB0_9CNID</name>
<organism evidence="2 3">
    <name type="scientific">Desmophyllum pertusum</name>
    <dbReference type="NCBI Taxonomy" id="174260"/>
    <lineage>
        <taxon>Eukaryota</taxon>
        <taxon>Metazoa</taxon>
        <taxon>Cnidaria</taxon>
        <taxon>Anthozoa</taxon>
        <taxon>Hexacorallia</taxon>
        <taxon>Scleractinia</taxon>
        <taxon>Caryophylliina</taxon>
        <taxon>Caryophylliidae</taxon>
        <taxon>Desmophyllum</taxon>
    </lineage>
</organism>
<proteinExistence type="predicted"/>
<evidence type="ECO:0000313" key="3">
    <source>
        <dbReference type="Proteomes" id="UP001163046"/>
    </source>
</evidence>
<dbReference type="OrthoDB" id="411372at2759"/>
<dbReference type="Proteomes" id="UP001163046">
    <property type="component" value="Unassembled WGS sequence"/>
</dbReference>
<evidence type="ECO:0000256" key="1">
    <source>
        <dbReference type="SAM" id="MobiDB-lite"/>
    </source>
</evidence>
<feature type="region of interest" description="Disordered" evidence="1">
    <location>
        <begin position="84"/>
        <end position="120"/>
    </location>
</feature>
<feature type="compositionally biased region" description="Basic and acidic residues" evidence="1">
    <location>
        <begin position="102"/>
        <end position="120"/>
    </location>
</feature>
<evidence type="ECO:0000313" key="2">
    <source>
        <dbReference type="EMBL" id="KAJ7393177.1"/>
    </source>
</evidence>
<protein>
    <submittedName>
        <fullName evidence="2">Uncharacterized protein</fullName>
    </submittedName>
</protein>
<dbReference type="AlphaFoldDB" id="A0A9X0DAB0"/>
<reference evidence="2" key="1">
    <citation type="submission" date="2023-01" db="EMBL/GenBank/DDBJ databases">
        <title>Genome assembly of the deep-sea coral Lophelia pertusa.</title>
        <authorList>
            <person name="Herrera S."/>
            <person name="Cordes E."/>
        </authorList>
    </citation>
    <scope>NUCLEOTIDE SEQUENCE</scope>
    <source>
        <strain evidence="2">USNM1676648</strain>
        <tissue evidence="2">Polyp</tissue>
    </source>
</reference>
<feature type="compositionally biased region" description="Polar residues" evidence="1">
    <location>
        <begin position="84"/>
        <end position="100"/>
    </location>
</feature>
<accession>A0A9X0DAB0</accession>